<comment type="caution">
    <text evidence="2">The sequence shown here is derived from an EMBL/GenBank/DDBJ whole genome shotgun (WGS) entry which is preliminary data.</text>
</comment>
<dbReference type="Proteomes" id="UP000233256">
    <property type="component" value="Unassembled WGS sequence"/>
</dbReference>
<keyword evidence="1" id="KW-0812">Transmembrane</keyword>
<keyword evidence="1" id="KW-1133">Transmembrane helix</keyword>
<dbReference type="EMBL" id="PGXC01000005">
    <property type="protein sequence ID" value="PKK90429.1"/>
    <property type="molecule type" value="Genomic_DNA"/>
</dbReference>
<evidence type="ECO:0000313" key="2">
    <source>
        <dbReference type="EMBL" id="PKK90429.1"/>
    </source>
</evidence>
<proteinExistence type="predicted"/>
<protein>
    <submittedName>
        <fullName evidence="2">Uncharacterized protein</fullName>
    </submittedName>
</protein>
<dbReference type="AlphaFoldDB" id="A0A2N1PQ17"/>
<keyword evidence="1" id="KW-0472">Membrane</keyword>
<sequence length="286" mass="31290">MAKETTMIERFKNLDRRIIFTLVAIAVIIPLLRPIGLKTDVTKEVKDVYDRIEKLQAGERVLLSFEYDPASKPEIHPMAIAITHHLLNKGVKIAVVALWPMGSEMADQVFELMKADSRFGHKFEDDGTTWVNLGYKAGGPTVIKLAGSKFQEAFPGSKSGVPFADIKILRGVKSISDFKMILSFSAGDPGLKQWVQIANAQYGVDVAGGVTAVSAPEFYPYYNSNQMFGILGGLKAAAEYEALIGVPGKATSGMDAQSVVHLVIIGFILFANAVYFIERKQMKGVE</sequence>
<evidence type="ECO:0000313" key="3">
    <source>
        <dbReference type="Proteomes" id="UP000233256"/>
    </source>
</evidence>
<reference evidence="2 3" key="1">
    <citation type="journal article" date="2017" name="ISME J.">
        <title>Potential for microbial H2 and metal transformations associated with novel bacteria and archaea in deep terrestrial subsurface sediments.</title>
        <authorList>
            <person name="Hernsdorf A.W."/>
            <person name="Amano Y."/>
            <person name="Miyakawa K."/>
            <person name="Ise K."/>
            <person name="Suzuki Y."/>
            <person name="Anantharaman K."/>
            <person name="Probst A."/>
            <person name="Burstein D."/>
            <person name="Thomas B.C."/>
            <person name="Banfield J.F."/>
        </authorList>
    </citation>
    <scope>NUCLEOTIDE SEQUENCE [LARGE SCALE GENOMIC DNA]</scope>
    <source>
        <strain evidence="2">HGW-Wallbacteria-1</strain>
    </source>
</reference>
<gene>
    <name evidence="2" type="ORF">CVV64_08675</name>
</gene>
<accession>A0A2N1PQ17</accession>
<evidence type="ECO:0000256" key="1">
    <source>
        <dbReference type="SAM" id="Phobius"/>
    </source>
</evidence>
<organism evidence="2 3">
    <name type="scientific">Candidatus Wallbacteria bacterium HGW-Wallbacteria-1</name>
    <dbReference type="NCBI Taxonomy" id="2013854"/>
    <lineage>
        <taxon>Bacteria</taxon>
        <taxon>Candidatus Walliibacteriota</taxon>
    </lineage>
</organism>
<name>A0A2N1PQ17_9BACT</name>
<feature type="transmembrane region" description="Helical" evidence="1">
    <location>
        <begin position="259"/>
        <end position="277"/>
    </location>
</feature>